<dbReference type="Proteomes" id="UP001220324">
    <property type="component" value="Unassembled WGS sequence"/>
</dbReference>
<comment type="caution">
    <text evidence="2">The sequence shown here is derived from an EMBL/GenBank/DDBJ whole genome shotgun (WGS) entry which is preliminary data.</text>
</comment>
<feature type="compositionally biased region" description="Basic and acidic residues" evidence="1">
    <location>
        <begin position="57"/>
        <end position="68"/>
    </location>
</feature>
<dbReference type="AlphaFoldDB" id="A0AAD6CYW9"/>
<evidence type="ECO:0000313" key="2">
    <source>
        <dbReference type="EMBL" id="KAJ5545988.1"/>
    </source>
</evidence>
<evidence type="ECO:0000313" key="3">
    <source>
        <dbReference type="Proteomes" id="UP001220324"/>
    </source>
</evidence>
<feature type="compositionally biased region" description="Basic and acidic residues" evidence="1">
    <location>
        <begin position="30"/>
        <end position="49"/>
    </location>
</feature>
<evidence type="ECO:0000256" key="1">
    <source>
        <dbReference type="SAM" id="MobiDB-lite"/>
    </source>
</evidence>
<reference evidence="2 3" key="1">
    <citation type="journal article" date="2023" name="IMA Fungus">
        <title>Comparative genomic study of the Penicillium genus elucidates a diverse pangenome and 15 lateral gene transfer events.</title>
        <authorList>
            <person name="Petersen C."/>
            <person name="Sorensen T."/>
            <person name="Nielsen M.R."/>
            <person name="Sondergaard T.E."/>
            <person name="Sorensen J.L."/>
            <person name="Fitzpatrick D.A."/>
            <person name="Frisvad J.C."/>
            <person name="Nielsen K.L."/>
        </authorList>
    </citation>
    <scope>NUCLEOTIDE SEQUENCE [LARGE SCALE GENOMIC DNA]</scope>
    <source>
        <strain evidence="2 3">IBT 35679</strain>
    </source>
</reference>
<keyword evidence="3" id="KW-1185">Reference proteome</keyword>
<name>A0AAD6CYW9_9EURO</name>
<proteinExistence type="predicted"/>
<feature type="region of interest" description="Disordered" evidence="1">
    <location>
        <begin position="30"/>
        <end position="68"/>
    </location>
</feature>
<sequence length="68" mass="7715">MGEAIPKQGEDNNKYMMVVDMSKLDRCHEKVQREGRKMGKGEAGKNIEDKEVEDSDDAMKIAAKDRTQ</sequence>
<accession>A0AAD6CYW9</accession>
<gene>
    <name evidence="2" type="ORF">N7494_003573</name>
</gene>
<organism evidence="2 3">
    <name type="scientific">Penicillium frequentans</name>
    <dbReference type="NCBI Taxonomy" id="3151616"/>
    <lineage>
        <taxon>Eukaryota</taxon>
        <taxon>Fungi</taxon>
        <taxon>Dikarya</taxon>
        <taxon>Ascomycota</taxon>
        <taxon>Pezizomycotina</taxon>
        <taxon>Eurotiomycetes</taxon>
        <taxon>Eurotiomycetidae</taxon>
        <taxon>Eurotiales</taxon>
        <taxon>Aspergillaceae</taxon>
        <taxon>Penicillium</taxon>
    </lineage>
</organism>
<protein>
    <submittedName>
        <fullName evidence="2">Uncharacterized protein</fullName>
    </submittedName>
</protein>
<dbReference type="EMBL" id="JAQIZZ010000003">
    <property type="protein sequence ID" value="KAJ5545988.1"/>
    <property type="molecule type" value="Genomic_DNA"/>
</dbReference>